<sequence length="54" mass="5663">MRIPCAAVVDAGHRLPGRTLPDEGRARFAGDVVAPRTVLEAVLEGRRAALAVSP</sequence>
<dbReference type="RefSeq" id="WP_336406344.1">
    <property type="nucleotide sequence ID" value="NZ_JBAPLU010000047.1"/>
</dbReference>
<evidence type="ECO:0000313" key="1">
    <source>
        <dbReference type="EMBL" id="MEI4274231.1"/>
    </source>
</evidence>
<keyword evidence="2" id="KW-1185">Reference proteome</keyword>
<organism evidence="1 2">
    <name type="scientific">Klenkia sesuvii</name>
    <dbReference type="NCBI Taxonomy" id="3103137"/>
    <lineage>
        <taxon>Bacteria</taxon>
        <taxon>Bacillati</taxon>
        <taxon>Actinomycetota</taxon>
        <taxon>Actinomycetes</taxon>
        <taxon>Geodermatophilales</taxon>
        <taxon>Geodermatophilaceae</taxon>
        <taxon>Klenkia</taxon>
    </lineage>
</organism>
<comment type="caution">
    <text evidence="1">The sequence shown here is derived from an EMBL/GenBank/DDBJ whole genome shotgun (WGS) entry which is preliminary data.</text>
</comment>
<name>A0ABU8E0H3_9ACTN</name>
<protein>
    <submittedName>
        <fullName evidence="1">Uncharacterized protein</fullName>
    </submittedName>
</protein>
<dbReference type="Proteomes" id="UP001361570">
    <property type="component" value="Unassembled WGS sequence"/>
</dbReference>
<accession>A0ABU8E0H3</accession>
<proteinExistence type="predicted"/>
<evidence type="ECO:0000313" key="2">
    <source>
        <dbReference type="Proteomes" id="UP001361570"/>
    </source>
</evidence>
<gene>
    <name evidence="1" type="ORF">TEK04_21125</name>
</gene>
<dbReference type="EMBL" id="JBAPLU010000047">
    <property type="protein sequence ID" value="MEI4274231.1"/>
    <property type="molecule type" value="Genomic_DNA"/>
</dbReference>
<reference evidence="1 2" key="1">
    <citation type="submission" date="2024-03" db="EMBL/GenBank/DDBJ databases">
        <title>Draft genome sequence of Klenkia sp. LSe6-5.</title>
        <authorList>
            <person name="Duangmal K."/>
            <person name="Chantavorakit T."/>
        </authorList>
    </citation>
    <scope>NUCLEOTIDE SEQUENCE [LARGE SCALE GENOMIC DNA]</scope>
    <source>
        <strain evidence="1 2">LSe6-5</strain>
    </source>
</reference>